<keyword evidence="2 5" id="KW-0812">Transmembrane</keyword>
<name>G9QQE0_9BACI</name>
<dbReference type="EMBL" id="ACWF01000160">
    <property type="protein sequence ID" value="EHL73117.1"/>
    <property type="molecule type" value="Genomic_DNA"/>
</dbReference>
<dbReference type="PANTHER" id="PTHR35529:SF2">
    <property type="entry name" value="SPORULATION PROTEIN YTAF-RELATED"/>
    <property type="match status" value="1"/>
</dbReference>
<feature type="transmembrane region" description="Helical" evidence="5">
    <location>
        <begin position="34"/>
        <end position="54"/>
    </location>
</feature>
<keyword evidence="4 5" id="KW-0472">Membrane</keyword>
<dbReference type="PATRIC" id="fig|665952.3.peg.3437"/>
<accession>G9QQE0</accession>
<gene>
    <name evidence="6" type="ORF">HMPREF1015_00507</name>
</gene>
<proteinExistence type="predicted"/>
<dbReference type="NCBIfam" id="TIGR02840">
    <property type="entry name" value="spore_YtaF"/>
    <property type="match status" value="1"/>
</dbReference>
<feature type="transmembrane region" description="Helical" evidence="5">
    <location>
        <begin position="196"/>
        <end position="212"/>
    </location>
</feature>
<organism evidence="6 7">
    <name type="scientific">Bacillus smithii 7_3_47FAA</name>
    <dbReference type="NCBI Taxonomy" id="665952"/>
    <lineage>
        <taxon>Bacteria</taxon>
        <taxon>Bacillati</taxon>
        <taxon>Bacillota</taxon>
        <taxon>Bacilli</taxon>
        <taxon>Bacillales</taxon>
        <taxon>Bacillaceae</taxon>
        <taxon>Bacillus</taxon>
    </lineage>
</organism>
<evidence type="ECO:0000256" key="4">
    <source>
        <dbReference type="ARBA" id="ARBA00023136"/>
    </source>
</evidence>
<protein>
    <submittedName>
        <fullName evidence="6">Putative sporulation protein YtaF</fullName>
    </submittedName>
</protein>
<dbReference type="InterPro" id="IPR014205">
    <property type="entry name" value="Spore_YtaF"/>
</dbReference>
<dbReference type="Proteomes" id="UP000011747">
    <property type="component" value="Unassembled WGS sequence"/>
</dbReference>
<dbReference type="Pfam" id="PF02659">
    <property type="entry name" value="Mntp"/>
    <property type="match status" value="2"/>
</dbReference>
<dbReference type="AlphaFoldDB" id="G9QQE0"/>
<evidence type="ECO:0000313" key="6">
    <source>
        <dbReference type="EMBL" id="EHL73117.1"/>
    </source>
</evidence>
<feature type="transmembrane region" description="Helical" evidence="5">
    <location>
        <begin position="163"/>
        <end position="184"/>
    </location>
</feature>
<dbReference type="HOGENOM" id="CLU_094526_0_0_9"/>
<evidence type="ECO:0000313" key="7">
    <source>
        <dbReference type="Proteomes" id="UP000011747"/>
    </source>
</evidence>
<sequence length="213" mass="22746">MGSFFSLLLLAFAVSLDNFSTGLAYGIKQMKLPLKSVVILSCCSGVALLLAMMIGRLFGQILSPHLASLIGGIILIGLGAWALFPLFRGHQKDEEELPHEKTIFKLELKSVGLVISILKTPTKADFDRSGTITGLEAVMLGIALSLDAFGAGLGAAMLGYSPILLSASVAIMSLIFVSAGLKMGSVFSKRQWVQRLTYLPGLLLMLIGFWKIG</sequence>
<feature type="transmembrane region" description="Helical" evidence="5">
    <location>
        <begin position="66"/>
        <end position="87"/>
    </location>
</feature>
<reference evidence="6 7" key="1">
    <citation type="submission" date="2011-09" db="EMBL/GenBank/DDBJ databases">
        <title>The Genome Sequence of Bacillus smithii 7_3_47FAA.</title>
        <authorList>
            <consortium name="The Broad Institute Genome Sequencing Platform"/>
            <person name="Earl A."/>
            <person name="Ward D."/>
            <person name="Feldgarden M."/>
            <person name="Gevers D."/>
            <person name="Daigneault M."/>
            <person name="Strauss J."/>
            <person name="Allen-Vercoe E."/>
            <person name="Young S.K."/>
            <person name="Zeng Q."/>
            <person name="Gargeya S."/>
            <person name="Fitzgerald M."/>
            <person name="Haas B."/>
            <person name="Abouelleil A."/>
            <person name="Alvarado L."/>
            <person name="Arachchi H.M."/>
            <person name="Berlin A."/>
            <person name="Brown A."/>
            <person name="Chapman S.B."/>
            <person name="Chen Z."/>
            <person name="Dunbar C."/>
            <person name="Freedman E."/>
            <person name="Gearin G."/>
            <person name="Goldberg J."/>
            <person name="Griggs A."/>
            <person name="Gujja S."/>
            <person name="Heiman D."/>
            <person name="Howarth C."/>
            <person name="Larson L."/>
            <person name="Lui A."/>
            <person name="MacDonald P.J.P."/>
            <person name="Montmayeur A."/>
            <person name="Murphy C."/>
            <person name="Neiman D."/>
            <person name="Pearson M."/>
            <person name="Priest M."/>
            <person name="Roberts A."/>
            <person name="Saif S."/>
            <person name="Shea T."/>
            <person name="Shenoy N."/>
            <person name="Sisk P."/>
            <person name="Stolte C."/>
            <person name="Sykes S."/>
            <person name="Wortman J."/>
            <person name="Nusbaum C."/>
            <person name="Birren B."/>
        </authorList>
    </citation>
    <scope>NUCLEOTIDE SEQUENCE [LARGE SCALE GENOMIC DNA]</scope>
    <source>
        <strain evidence="6 7">7_3_47FAA</strain>
    </source>
</reference>
<dbReference type="InterPro" id="IPR003810">
    <property type="entry name" value="Mntp/YtaF"/>
</dbReference>
<evidence type="ECO:0000256" key="3">
    <source>
        <dbReference type="ARBA" id="ARBA00022989"/>
    </source>
</evidence>
<keyword evidence="1" id="KW-1003">Cell membrane</keyword>
<keyword evidence="3 5" id="KW-1133">Transmembrane helix</keyword>
<dbReference type="PANTHER" id="PTHR35529">
    <property type="entry name" value="MANGANESE EFFLUX PUMP MNTP-RELATED"/>
    <property type="match status" value="1"/>
</dbReference>
<keyword evidence="7" id="KW-1185">Reference proteome</keyword>
<evidence type="ECO:0000256" key="1">
    <source>
        <dbReference type="ARBA" id="ARBA00022475"/>
    </source>
</evidence>
<evidence type="ECO:0000256" key="2">
    <source>
        <dbReference type="ARBA" id="ARBA00022692"/>
    </source>
</evidence>
<comment type="caution">
    <text evidence="6">The sequence shown here is derived from an EMBL/GenBank/DDBJ whole genome shotgun (WGS) entry which is preliminary data.</text>
</comment>
<evidence type="ECO:0000256" key="5">
    <source>
        <dbReference type="SAM" id="Phobius"/>
    </source>
</evidence>